<dbReference type="Proteomes" id="UP000036356">
    <property type="component" value="Unassembled WGS sequence"/>
</dbReference>
<dbReference type="InterPro" id="IPR008920">
    <property type="entry name" value="TF_FadR/GntR_C"/>
</dbReference>
<dbReference type="PANTHER" id="PTHR43537">
    <property type="entry name" value="TRANSCRIPTIONAL REGULATOR, GNTR FAMILY"/>
    <property type="match status" value="1"/>
</dbReference>
<keyword evidence="2" id="KW-0238">DNA-binding</keyword>
<organism evidence="5 6">
    <name type="scientific">Desulfosporosinus acididurans</name>
    <dbReference type="NCBI Taxonomy" id="476652"/>
    <lineage>
        <taxon>Bacteria</taxon>
        <taxon>Bacillati</taxon>
        <taxon>Bacillota</taxon>
        <taxon>Clostridia</taxon>
        <taxon>Eubacteriales</taxon>
        <taxon>Desulfitobacteriaceae</taxon>
        <taxon>Desulfosporosinus</taxon>
    </lineage>
</organism>
<evidence type="ECO:0000256" key="2">
    <source>
        <dbReference type="ARBA" id="ARBA00023125"/>
    </source>
</evidence>
<comment type="caution">
    <text evidence="5">The sequence shown here is derived from an EMBL/GenBank/DDBJ whole genome shotgun (WGS) entry which is preliminary data.</text>
</comment>
<dbReference type="PANTHER" id="PTHR43537:SF5">
    <property type="entry name" value="UXU OPERON TRANSCRIPTIONAL REGULATOR"/>
    <property type="match status" value="1"/>
</dbReference>
<sequence>MLSQSAFIHNYLMNDNQPHLSISKLSTLEKKLSKDSEHYASLLAQAFAVDSKLFQLPPDDFAKNIDVFLANQRSLHGKTLADLSPIEKKSSQVETLANTLSNFLEDQILANKMKPGDKLPSDRNLAALFNVGRTSIREALKVLNVLGLINILPGQGTFIASDSSEFFLTPLSWTFFLGDKNLEHVISVRNVLEIESARLAAINATIEDLDNLELIFEQSKRAYLERNYQHFVNLDLDFHLSIAQCSHNPILSNLLQTSRKLIKHISKSGMVNIDNLNAVYQEHSLIYENISQHRNDEAVLAMKNHLENAQIRYSL</sequence>
<dbReference type="InterPro" id="IPR036390">
    <property type="entry name" value="WH_DNA-bd_sf"/>
</dbReference>
<dbReference type="STRING" id="476652.DEAC_c32660"/>
<evidence type="ECO:0000313" key="6">
    <source>
        <dbReference type="Proteomes" id="UP000036356"/>
    </source>
</evidence>
<dbReference type="PATRIC" id="fig|476652.3.peg.3444"/>
<dbReference type="GO" id="GO:0003677">
    <property type="term" value="F:DNA binding"/>
    <property type="evidence" value="ECO:0007669"/>
    <property type="project" value="UniProtKB-KW"/>
</dbReference>
<evidence type="ECO:0000259" key="4">
    <source>
        <dbReference type="PROSITE" id="PS50949"/>
    </source>
</evidence>
<dbReference type="SMART" id="SM00345">
    <property type="entry name" value="HTH_GNTR"/>
    <property type="match status" value="1"/>
</dbReference>
<evidence type="ECO:0000256" key="1">
    <source>
        <dbReference type="ARBA" id="ARBA00023015"/>
    </source>
</evidence>
<reference evidence="5 6" key="1">
    <citation type="submission" date="2015-06" db="EMBL/GenBank/DDBJ databases">
        <title>Draft genome of the moderately acidophilic sulfate reducer Candidatus Desulfosporosinus acididurans strain M1.</title>
        <authorList>
            <person name="Poehlein A."/>
            <person name="Petzsch P."/>
            <person name="Johnson B.D."/>
            <person name="Schloemann M."/>
            <person name="Daniel R."/>
            <person name="Muehling M."/>
        </authorList>
    </citation>
    <scope>NUCLEOTIDE SEQUENCE [LARGE SCALE GENOMIC DNA]</scope>
    <source>
        <strain evidence="5 6">M1</strain>
    </source>
</reference>
<keyword evidence="6" id="KW-1185">Reference proteome</keyword>
<dbReference type="PROSITE" id="PS50949">
    <property type="entry name" value="HTH_GNTR"/>
    <property type="match status" value="1"/>
</dbReference>
<dbReference type="SMART" id="SM00895">
    <property type="entry name" value="FCD"/>
    <property type="match status" value="1"/>
</dbReference>
<dbReference type="Gene3D" id="1.20.120.530">
    <property type="entry name" value="GntR ligand-binding domain-like"/>
    <property type="match status" value="1"/>
</dbReference>
<protein>
    <submittedName>
        <fullName evidence="5">HTH-type transcriptional regulator LutR</fullName>
    </submittedName>
</protein>
<evidence type="ECO:0000313" key="5">
    <source>
        <dbReference type="EMBL" id="KLU64934.1"/>
    </source>
</evidence>
<keyword evidence="3" id="KW-0804">Transcription</keyword>
<dbReference type="InterPro" id="IPR036388">
    <property type="entry name" value="WH-like_DNA-bd_sf"/>
</dbReference>
<dbReference type="InterPro" id="IPR000524">
    <property type="entry name" value="Tscrpt_reg_HTH_GntR"/>
</dbReference>
<dbReference type="SUPFAM" id="SSF48008">
    <property type="entry name" value="GntR ligand-binding domain-like"/>
    <property type="match status" value="1"/>
</dbReference>
<proteinExistence type="predicted"/>
<dbReference type="Pfam" id="PF07729">
    <property type="entry name" value="FCD"/>
    <property type="match status" value="1"/>
</dbReference>
<dbReference type="SUPFAM" id="SSF46785">
    <property type="entry name" value="Winged helix' DNA-binding domain"/>
    <property type="match status" value="1"/>
</dbReference>
<dbReference type="CDD" id="cd07377">
    <property type="entry name" value="WHTH_GntR"/>
    <property type="match status" value="1"/>
</dbReference>
<accession>A0A0J1FN48</accession>
<gene>
    <name evidence="5" type="primary">lutR_3</name>
    <name evidence="5" type="ORF">DEAC_c32660</name>
</gene>
<dbReference type="InterPro" id="IPR011711">
    <property type="entry name" value="GntR_C"/>
</dbReference>
<feature type="domain" description="HTH gntR-type" evidence="4">
    <location>
        <begin position="94"/>
        <end position="162"/>
    </location>
</feature>
<dbReference type="Gene3D" id="1.10.10.10">
    <property type="entry name" value="Winged helix-like DNA-binding domain superfamily/Winged helix DNA-binding domain"/>
    <property type="match status" value="1"/>
</dbReference>
<evidence type="ECO:0000256" key="3">
    <source>
        <dbReference type="ARBA" id="ARBA00023163"/>
    </source>
</evidence>
<name>A0A0J1FN48_9FIRM</name>
<keyword evidence="1" id="KW-0805">Transcription regulation</keyword>
<dbReference type="AlphaFoldDB" id="A0A0J1FN48"/>
<dbReference type="EMBL" id="LDZY01000011">
    <property type="protein sequence ID" value="KLU64934.1"/>
    <property type="molecule type" value="Genomic_DNA"/>
</dbReference>
<dbReference type="Pfam" id="PF00392">
    <property type="entry name" value="GntR"/>
    <property type="match status" value="1"/>
</dbReference>
<dbReference type="GO" id="GO:0003700">
    <property type="term" value="F:DNA-binding transcription factor activity"/>
    <property type="evidence" value="ECO:0007669"/>
    <property type="project" value="InterPro"/>
</dbReference>
<dbReference type="PRINTS" id="PR00035">
    <property type="entry name" value="HTHGNTR"/>
</dbReference>